<organism evidence="10 11">
    <name type="scientific">Morus notabilis</name>
    <dbReference type="NCBI Taxonomy" id="981085"/>
    <lineage>
        <taxon>Eukaryota</taxon>
        <taxon>Viridiplantae</taxon>
        <taxon>Streptophyta</taxon>
        <taxon>Embryophyta</taxon>
        <taxon>Tracheophyta</taxon>
        <taxon>Spermatophyta</taxon>
        <taxon>Magnoliopsida</taxon>
        <taxon>eudicotyledons</taxon>
        <taxon>Gunneridae</taxon>
        <taxon>Pentapetalae</taxon>
        <taxon>rosids</taxon>
        <taxon>fabids</taxon>
        <taxon>Rosales</taxon>
        <taxon>Moraceae</taxon>
        <taxon>Moreae</taxon>
        <taxon>Morus</taxon>
    </lineage>
</organism>
<dbReference type="GO" id="GO:0007165">
    <property type="term" value="P:signal transduction"/>
    <property type="evidence" value="ECO:0007669"/>
    <property type="project" value="TreeGrafter"/>
</dbReference>
<reference evidence="11" key="1">
    <citation type="submission" date="2013-01" db="EMBL/GenBank/DDBJ databases">
        <title>Draft Genome Sequence of a Mulberry Tree, Morus notabilis C.K. Schneid.</title>
        <authorList>
            <person name="He N."/>
            <person name="Zhao S."/>
        </authorList>
    </citation>
    <scope>NUCLEOTIDE SEQUENCE</scope>
</reference>
<keyword evidence="6" id="KW-0723">Serine/threonine-protein kinase</keyword>
<dbReference type="InterPro" id="IPR011009">
    <property type="entry name" value="Kinase-like_dom_sf"/>
</dbReference>
<gene>
    <name evidence="10" type="ORF">L484_000550</name>
    <name evidence="9" type="ORF">L484_011055</name>
</gene>
<protein>
    <submittedName>
        <fullName evidence="10">Mitogen-activated protein kinase kinase kinase 3</fullName>
    </submittedName>
</protein>
<evidence type="ECO:0000313" key="9">
    <source>
        <dbReference type="EMBL" id="EXB54393.1"/>
    </source>
</evidence>
<evidence type="ECO:0000256" key="2">
    <source>
        <dbReference type="ARBA" id="ARBA00022741"/>
    </source>
</evidence>
<dbReference type="STRING" id="981085.W9SEK8"/>
<evidence type="ECO:0000256" key="1">
    <source>
        <dbReference type="ARBA" id="ARBA00022679"/>
    </source>
</evidence>
<evidence type="ECO:0000256" key="6">
    <source>
        <dbReference type="RuleBase" id="RU000304"/>
    </source>
</evidence>
<evidence type="ECO:0000313" key="10">
    <source>
        <dbReference type="EMBL" id="EXC44944.1"/>
    </source>
</evidence>
<dbReference type="Proteomes" id="UP000030645">
    <property type="component" value="Unassembled WGS sequence"/>
</dbReference>
<evidence type="ECO:0000256" key="4">
    <source>
        <dbReference type="ARBA" id="ARBA00022840"/>
    </source>
</evidence>
<dbReference type="GO" id="GO:0004674">
    <property type="term" value="F:protein serine/threonine kinase activity"/>
    <property type="evidence" value="ECO:0007669"/>
    <property type="project" value="UniProtKB-KW"/>
</dbReference>
<dbReference type="AlphaFoldDB" id="W9SEK8"/>
<evidence type="ECO:0000313" key="11">
    <source>
        <dbReference type="Proteomes" id="UP000030645"/>
    </source>
</evidence>
<dbReference type="eggNOG" id="KOG0198">
    <property type="taxonomic scope" value="Eukaryota"/>
</dbReference>
<evidence type="ECO:0000256" key="5">
    <source>
        <dbReference type="PROSITE-ProRule" id="PRU10141"/>
    </source>
</evidence>
<dbReference type="GO" id="GO:0005524">
    <property type="term" value="F:ATP binding"/>
    <property type="evidence" value="ECO:0007669"/>
    <property type="project" value="UniProtKB-UniRule"/>
</dbReference>
<dbReference type="SUPFAM" id="SSF56112">
    <property type="entry name" value="Protein kinase-like (PK-like)"/>
    <property type="match status" value="1"/>
</dbReference>
<dbReference type="InterPro" id="IPR052751">
    <property type="entry name" value="Plant_MAPKKK"/>
</dbReference>
<dbReference type="EMBL" id="KE623087">
    <property type="protein sequence ID" value="EXC44944.1"/>
    <property type="molecule type" value="Genomic_DNA"/>
</dbReference>
<dbReference type="PROSITE" id="PS00108">
    <property type="entry name" value="PROTEIN_KINASE_ST"/>
    <property type="match status" value="1"/>
</dbReference>
<dbReference type="EMBL" id="KE344179">
    <property type="protein sequence ID" value="EXB54393.1"/>
    <property type="molecule type" value="Genomic_DNA"/>
</dbReference>
<dbReference type="PANTHER" id="PTHR48011">
    <property type="entry name" value="CCR4-NOT TRANSCRIPTIONAL COMPLEX SUBUNIT CAF120-RELATED"/>
    <property type="match status" value="1"/>
</dbReference>
<dbReference type="PROSITE" id="PS50011">
    <property type="entry name" value="PROTEIN_KINASE_DOM"/>
    <property type="match status" value="1"/>
</dbReference>
<keyword evidence="11" id="KW-1185">Reference proteome</keyword>
<dbReference type="PANTHER" id="PTHR48011:SF18">
    <property type="entry name" value="MITOGEN-ACTIVATED PROTEIN KINASE KINASE KINASE 19-RELATED"/>
    <property type="match status" value="1"/>
</dbReference>
<accession>W9SEK8</accession>
<reference evidence="10" key="2">
    <citation type="submission" date="2013-06" db="EMBL/GenBank/DDBJ databases">
        <title>Draft Genome Sequence of a Mulberry Tree, Morus notabilis C.K. Schn.</title>
        <authorList>
            <person name="He N."/>
            <person name="Zhao S."/>
        </authorList>
    </citation>
    <scope>NUCLEOTIDE SEQUENCE</scope>
</reference>
<feature type="domain" description="Protein kinase" evidence="8">
    <location>
        <begin position="116"/>
        <end position="375"/>
    </location>
</feature>
<dbReference type="InterPro" id="IPR008271">
    <property type="entry name" value="Ser/Thr_kinase_AS"/>
</dbReference>
<evidence type="ECO:0000256" key="3">
    <source>
        <dbReference type="ARBA" id="ARBA00022777"/>
    </source>
</evidence>
<dbReference type="InterPro" id="IPR017441">
    <property type="entry name" value="Protein_kinase_ATP_BS"/>
</dbReference>
<evidence type="ECO:0000259" key="8">
    <source>
        <dbReference type="PROSITE" id="PS50011"/>
    </source>
</evidence>
<keyword evidence="1" id="KW-0808">Transferase</keyword>
<keyword evidence="4 5" id="KW-0067">ATP-binding</keyword>
<keyword evidence="7" id="KW-0732">Signal</keyword>
<dbReference type="PROSITE" id="PS00107">
    <property type="entry name" value="PROTEIN_KINASE_ATP"/>
    <property type="match status" value="1"/>
</dbReference>
<sequence length="434" mass="47330">MAAMAGANIVVVAWVIFFASTFSSSTLLVDVRDVGSILVTNDGGDEKSYSGARKKIVVERVDGRCWVNAGCCGFGNGGRNGGGGLAEMMVGPLCFSSNLANQAKQTFFFLSILMEWVRGEQIGHGSFAKISKATPTKSSSQFPPLMAVKSSEACCSSSLKNEKRVLDTIGLCPQIIRYFGEEQSVEKGEEFHNLLMEYASGGSLADRVKSQGGRLSELEIRRHTKSILKGLSFIHSKGFVHCDIKLQNILVFQNGAAKVADFGLAKEMATKVNECEIRGTPLYMSPESVNDNVYESPCDVWALGCAVAEMATGKPVWDHKAGASVWPLLIRIGGEEEPAIPSDFSEEGKDFLRKCFLKDPAERWTAEMLLNHTYFKRRVQRLNPVLNSVLSLAEKCPKSGNAIIEARVNSLLRVIPVHCLLSPSPDLFPPQNLP</sequence>
<feature type="signal peptide" evidence="7">
    <location>
        <begin position="1"/>
        <end position="23"/>
    </location>
</feature>
<keyword evidence="2 5" id="KW-0547">Nucleotide-binding</keyword>
<dbReference type="Pfam" id="PF00069">
    <property type="entry name" value="Pkinase"/>
    <property type="match status" value="1"/>
</dbReference>
<dbReference type="SMART" id="SM00220">
    <property type="entry name" value="S_TKc"/>
    <property type="match status" value="1"/>
</dbReference>
<comment type="similarity">
    <text evidence="6">Belongs to the protein kinase superfamily.</text>
</comment>
<dbReference type="InterPro" id="IPR000719">
    <property type="entry name" value="Prot_kinase_dom"/>
</dbReference>
<proteinExistence type="inferred from homology"/>
<name>W9SEK8_9ROSA</name>
<keyword evidence="3 10" id="KW-0418">Kinase</keyword>
<feature type="chain" id="PRO_5007738092" evidence="7">
    <location>
        <begin position="24"/>
        <end position="434"/>
    </location>
</feature>
<dbReference type="CDD" id="cd06606">
    <property type="entry name" value="STKc_MAPKKK"/>
    <property type="match status" value="1"/>
</dbReference>
<evidence type="ECO:0000256" key="7">
    <source>
        <dbReference type="SAM" id="SignalP"/>
    </source>
</evidence>
<dbReference type="Gene3D" id="3.30.200.20">
    <property type="entry name" value="Phosphorylase Kinase, domain 1"/>
    <property type="match status" value="1"/>
</dbReference>
<feature type="binding site" evidence="5">
    <location>
        <position position="149"/>
    </location>
    <ligand>
        <name>ATP</name>
        <dbReference type="ChEBI" id="CHEBI:30616"/>
    </ligand>
</feature>
<dbReference type="Gene3D" id="1.10.510.10">
    <property type="entry name" value="Transferase(Phosphotransferase) domain 1"/>
    <property type="match status" value="1"/>
</dbReference>